<dbReference type="OrthoDB" id="8123811at2759"/>
<sequence length="1583" mass="180477">MQFQQDNREEEVNQLLKGFTRDFVRQFEKKLIDYYQEVMGEMKKTSGTPELVVQGIGTALGALSGSVVGFPELGAEMGAKLGRKAGEKAEEYAPKLGRQWGERVWLGWLGEKAAEKAGEYAPGLGEKVGENIGRTVLTEVKNKVCDYVNNIMDYLSGKAHKSKAERIVEMTAFFLLDNKPKFRKILVDAAIDVFRSFESQFARITADSGSMIVMRKNLTVDTVERVIDYIDNQKQNDPRVNISSELVTKGVIFSNSKGCAIATFKFSQPGNSLVSKRSGRTWKTSEFYENVGLVRKEDDGVRYYKKKNNNTDTDECGHRLLLDWEEKEWNSKLRYQYEVDTSSPARRYSYVLKAEDLKQKSFDILKEINDKDLVLQLERKDLVDAAEEGARRALNIQQSSRSSCFVMTDPVWSFTGRDKELNRMHETIQLNAEKGTLLSRIIVICGLGGMGKSELARKYAHKYRWNYDGNVIWINAEKFEDLEGSFRELAKKLKIPTEEKKRNIEAIVKDVYEHFAKSKSLFIFDNVEKYKSEISKTDKDVDRDEQNVGWSSTLLFPVRFFVNKGADKHKSVEEHDAGIDRFLPSSSLPDTRPYILITSRNRNWVSGLTVIELEGLELNDAISFVKKALEIPEGDKSQEKEIEMLVKRLDNFPLALQHAVAYIRSQQQTEEFKLSDYIKEFNKETGEFYNFKGIDNYTETILKTWEVTINKIAKDKKYGKLALDILNIMAYFPADDIKREAFLDVTDGVRDKLNSAVELLVKYSMVNGRQYQSILDIHRVVQLSIRIRLREENKEEEVLREALRLFRDNIKETNVNCAMSVWRYASKSKLLVKEFSKLTAEIISQLAKDIRYNEACLFGTEAFELLKVILGPDYPDTLTVQNNVAEALNKQGKYEKASIIFQHVFDKRKGILGSDHPDTLKTKHNMAIVLYNQGKYKAALNAYTEVLNERKVILGADHPDTLRTQNNLALLFFNEGKYDASLNAFTELLNIQKVVLGAEHPDSLWTQNNMALALRRQGKYDKALNAFTELLNIQKIILSRDHPDTLRTRHNMALVFDNQGKYDAALDAYTEVLNKRKVILGPDHPDTLSTQHNLAVVLSSQGKYEAALNAYSEVLNKRKVILGPDHPGTLGTQHNMAIVLEDQGKYDAALNVYTEVLNKREVILGHDHSDTLMTRQNMARVLEKRGNYSEALRILREMLNIQKAKLGSNHPSTLLTSRNIEKISTKQASGCSIQFHQKQEKAYFNLSEFISNNLQNAPIEPVRQGLYLPSFEERGVEFEGKCTAITRGLSQALLSQNGKSFLRNLETSVEIYERIAQGKQISKREETEVFAFSKLLNSFERKLDFTTNSLPSSLIHNKGYKTLDDLSSYVAGIKGDFAIHLVTNSHVVAIYRTGHNYAYFDSNTAFVSALKNIDELMEVVEKAIEFAGYEVGEKGFLVEHFDVAKANKLLSDEDNQIFTKEIKTERQLLAEQDKEFGLIKINGQELSRIQLYDFGAKVNVEGSVPLLISADMKLNSKKFKELLDKKEVIMTAKEYLDSLRHSKNIQEVLQATKVIPFMGSKREIEEAEQLLKPKPSLFELKSS</sequence>
<gene>
    <name evidence="2" type="primary">wCauA_01470</name>
    <name evidence="2" type="ORF">TNIN_149271</name>
</gene>
<organism evidence="2 3">
    <name type="scientific">Trichonephila inaurata madagascariensis</name>
    <dbReference type="NCBI Taxonomy" id="2747483"/>
    <lineage>
        <taxon>Eukaryota</taxon>
        <taxon>Metazoa</taxon>
        <taxon>Ecdysozoa</taxon>
        <taxon>Arthropoda</taxon>
        <taxon>Chelicerata</taxon>
        <taxon>Arachnida</taxon>
        <taxon>Araneae</taxon>
        <taxon>Araneomorphae</taxon>
        <taxon>Entelegynae</taxon>
        <taxon>Araneoidea</taxon>
        <taxon>Nephilidae</taxon>
        <taxon>Trichonephila</taxon>
        <taxon>Trichonephila inaurata</taxon>
    </lineage>
</organism>
<dbReference type="SUPFAM" id="SSF52540">
    <property type="entry name" value="P-loop containing nucleoside triphosphate hydrolases"/>
    <property type="match status" value="1"/>
</dbReference>
<dbReference type="InterPro" id="IPR011990">
    <property type="entry name" value="TPR-like_helical_dom_sf"/>
</dbReference>
<dbReference type="Pfam" id="PF13424">
    <property type="entry name" value="TPR_12"/>
    <property type="match status" value="3"/>
</dbReference>
<evidence type="ECO:0000313" key="2">
    <source>
        <dbReference type="EMBL" id="GFY72917.1"/>
    </source>
</evidence>
<proteinExistence type="predicted"/>
<dbReference type="PANTHER" id="PTHR46082">
    <property type="entry name" value="ATP/GTP-BINDING PROTEIN-RELATED"/>
    <property type="match status" value="1"/>
</dbReference>
<dbReference type="Proteomes" id="UP000886998">
    <property type="component" value="Unassembled WGS sequence"/>
</dbReference>
<protein>
    <recommendedName>
        <fullName evidence="1">NB-ARC domain-containing protein</fullName>
    </recommendedName>
</protein>
<dbReference type="GO" id="GO:0016887">
    <property type="term" value="F:ATP hydrolysis activity"/>
    <property type="evidence" value="ECO:0007669"/>
    <property type="project" value="InterPro"/>
</dbReference>
<evidence type="ECO:0000259" key="1">
    <source>
        <dbReference type="Pfam" id="PF00931"/>
    </source>
</evidence>
<accession>A0A8X6YM19</accession>
<name>A0A8X6YM19_9ARAC</name>
<feature type="domain" description="NB-ARC" evidence="1">
    <location>
        <begin position="435"/>
        <end position="531"/>
    </location>
</feature>
<dbReference type="EMBL" id="BMAV01019735">
    <property type="protein sequence ID" value="GFY72917.1"/>
    <property type="molecule type" value="Genomic_DNA"/>
</dbReference>
<dbReference type="Pfam" id="PF13374">
    <property type="entry name" value="TPR_10"/>
    <property type="match status" value="1"/>
</dbReference>
<comment type="caution">
    <text evidence="2">The sequence shown here is derived from an EMBL/GenBank/DDBJ whole genome shotgun (WGS) entry which is preliminary data.</text>
</comment>
<dbReference type="PRINTS" id="PR00381">
    <property type="entry name" value="KINESINLIGHT"/>
</dbReference>
<keyword evidence="3" id="KW-1185">Reference proteome</keyword>
<dbReference type="InterPro" id="IPR027417">
    <property type="entry name" value="P-loop_NTPase"/>
</dbReference>
<dbReference type="Pfam" id="PF00931">
    <property type="entry name" value="NB-ARC"/>
    <property type="match status" value="1"/>
</dbReference>
<dbReference type="InterPro" id="IPR002182">
    <property type="entry name" value="NB-ARC"/>
</dbReference>
<reference evidence="2" key="1">
    <citation type="submission" date="2020-08" db="EMBL/GenBank/DDBJ databases">
        <title>Multicomponent nature underlies the extraordinary mechanical properties of spider dragline silk.</title>
        <authorList>
            <person name="Kono N."/>
            <person name="Nakamura H."/>
            <person name="Mori M."/>
            <person name="Yoshida Y."/>
            <person name="Ohtoshi R."/>
            <person name="Malay A.D."/>
            <person name="Moran D.A.P."/>
            <person name="Tomita M."/>
            <person name="Numata K."/>
            <person name="Arakawa K."/>
        </authorList>
    </citation>
    <scope>NUCLEOTIDE SEQUENCE</scope>
</reference>
<dbReference type="PANTHER" id="PTHR46082:SF6">
    <property type="entry name" value="AAA+ ATPASE DOMAIN-CONTAINING PROTEIN-RELATED"/>
    <property type="match status" value="1"/>
</dbReference>
<dbReference type="Gene3D" id="3.40.50.300">
    <property type="entry name" value="P-loop containing nucleotide triphosphate hydrolases"/>
    <property type="match status" value="1"/>
</dbReference>
<dbReference type="SMART" id="SM00028">
    <property type="entry name" value="TPR"/>
    <property type="match status" value="8"/>
</dbReference>
<dbReference type="Gene3D" id="1.25.40.10">
    <property type="entry name" value="Tetratricopeptide repeat domain"/>
    <property type="match status" value="2"/>
</dbReference>
<dbReference type="InterPro" id="IPR019734">
    <property type="entry name" value="TPR_rpt"/>
</dbReference>
<evidence type="ECO:0000313" key="3">
    <source>
        <dbReference type="Proteomes" id="UP000886998"/>
    </source>
</evidence>
<dbReference type="InterPro" id="IPR053137">
    <property type="entry name" value="NLR-like"/>
</dbReference>
<dbReference type="SUPFAM" id="SSF48452">
    <property type="entry name" value="TPR-like"/>
    <property type="match status" value="2"/>
</dbReference>